<proteinExistence type="predicted"/>
<dbReference type="Proteomes" id="UP001055072">
    <property type="component" value="Unassembled WGS sequence"/>
</dbReference>
<keyword evidence="1" id="KW-0378">Hydrolase</keyword>
<accession>A0ACB8U6J7</accession>
<gene>
    <name evidence="1" type="ORF">BDY19DRAFT_889085</name>
</gene>
<organism evidence="1 2">
    <name type="scientific">Irpex rosettiformis</name>
    <dbReference type="NCBI Taxonomy" id="378272"/>
    <lineage>
        <taxon>Eukaryota</taxon>
        <taxon>Fungi</taxon>
        <taxon>Dikarya</taxon>
        <taxon>Basidiomycota</taxon>
        <taxon>Agaricomycotina</taxon>
        <taxon>Agaricomycetes</taxon>
        <taxon>Polyporales</taxon>
        <taxon>Irpicaceae</taxon>
        <taxon>Irpex</taxon>
    </lineage>
</organism>
<sequence>MKELRPRGGKRTRVTSRRGVFNPEDNTRVKHTRLGVWDLYEEKEPELASIPGSSRLERFLSLKQSIPYLWMMLKDIGRIKSCWMLLMCYGVLVFVGSLIPALSIWYKGKMLKIVEMAVETRTVDKNILLNTTLGSIGCSLATRIISIAKNKVQRPLQTRLRRHYVSHIFRARARLDVPTFDDPAVQRQLDSVSSIGNTTVAWQTVNLVTSLGGVVIKVVSQVAVLAGVLSSQPDGVLLAVLSILPGLLQYFSSDPLGFKGIGVWAATTKNEHYIRIEGLKHVVSFPEHRQELVAGNMMSFILAMFSDATLHVGDYMNNFWQSVNDYNMHTFSFTSLLKDMSEHLPQLAFVLRAIHQPTSIPVSVASLSLIRENASDLSWMLFRFVEQTGSIADQLGTIRKLYEIRNIPNKVVDGTEPFPEDETKMKREGVGLEFRNVSFTYPGGNDYALRDVSFKMHPGQLCVIVGENGSGKSTILKLCVRLYDPQQGEILLDGRNIRELKLDDLRNAMSVLFQNFTHFPLSIRDNIILGNPSLASDDAKIRLAAELGGSTNFIERLPEGFDTYLDRPVQDLYSGLPEGTKTLFGRPVDYQGVRSAGGMASGTTGLSGGQMQRLALSRMFMRSFVSDDSQVGLLLFDEPSASLDPTAEHDLFRRLRELRGNKTMIFSSHRFGNLTRHADMILYMSDSRIVESGTHEELLKREGDYARIWMLQAQAFL</sequence>
<reference evidence="1" key="1">
    <citation type="journal article" date="2021" name="Environ. Microbiol.">
        <title>Gene family expansions and transcriptome signatures uncover fungal adaptations to wood decay.</title>
        <authorList>
            <person name="Hage H."/>
            <person name="Miyauchi S."/>
            <person name="Viragh M."/>
            <person name="Drula E."/>
            <person name="Min B."/>
            <person name="Chaduli D."/>
            <person name="Navarro D."/>
            <person name="Favel A."/>
            <person name="Norest M."/>
            <person name="Lesage-Meessen L."/>
            <person name="Balint B."/>
            <person name="Merenyi Z."/>
            <person name="de Eugenio L."/>
            <person name="Morin E."/>
            <person name="Martinez A.T."/>
            <person name="Baldrian P."/>
            <person name="Stursova M."/>
            <person name="Martinez M.J."/>
            <person name="Novotny C."/>
            <person name="Magnuson J.K."/>
            <person name="Spatafora J.W."/>
            <person name="Maurice S."/>
            <person name="Pangilinan J."/>
            <person name="Andreopoulos W."/>
            <person name="LaButti K."/>
            <person name="Hundley H."/>
            <person name="Na H."/>
            <person name="Kuo A."/>
            <person name="Barry K."/>
            <person name="Lipzen A."/>
            <person name="Henrissat B."/>
            <person name="Riley R."/>
            <person name="Ahrendt S."/>
            <person name="Nagy L.G."/>
            <person name="Grigoriev I.V."/>
            <person name="Martin F."/>
            <person name="Rosso M.N."/>
        </authorList>
    </citation>
    <scope>NUCLEOTIDE SEQUENCE</scope>
    <source>
        <strain evidence="1">CBS 384.51</strain>
    </source>
</reference>
<keyword evidence="2" id="KW-1185">Reference proteome</keyword>
<evidence type="ECO:0000313" key="2">
    <source>
        <dbReference type="Proteomes" id="UP001055072"/>
    </source>
</evidence>
<evidence type="ECO:0000313" key="1">
    <source>
        <dbReference type="EMBL" id="KAI0089816.1"/>
    </source>
</evidence>
<name>A0ACB8U6J7_9APHY</name>
<protein>
    <submittedName>
        <fullName evidence="1">P-loop containing nucleoside triphosphate hydrolase protein</fullName>
    </submittedName>
</protein>
<comment type="caution">
    <text evidence="1">The sequence shown here is derived from an EMBL/GenBank/DDBJ whole genome shotgun (WGS) entry which is preliminary data.</text>
</comment>
<dbReference type="EMBL" id="MU274909">
    <property type="protein sequence ID" value="KAI0089816.1"/>
    <property type="molecule type" value="Genomic_DNA"/>
</dbReference>